<gene>
    <name evidence="8" type="ORF">HDF16_003495</name>
</gene>
<feature type="site" description="Participates in a stacking interaction with the thymidine ring of dTDP-4-oxo-6-deoxyglucose" evidence="6">
    <location>
        <position position="145"/>
    </location>
</feature>
<dbReference type="CDD" id="cd00438">
    <property type="entry name" value="cupin_RmlC"/>
    <property type="match status" value="1"/>
</dbReference>
<dbReference type="EC" id="5.1.3.13" evidence="3 7"/>
<comment type="function">
    <text evidence="2 7">Catalyzes the epimerization of the C3' and C5'positions of dTDP-6-deoxy-D-xylo-4-hexulose, forming dTDP-6-deoxy-L-lyxo-4-hexulose.</text>
</comment>
<dbReference type="UniPathway" id="UPA00124"/>
<proteinExistence type="inferred from homology"/>
<dbReference type="EMBL" id="JACHIP010000004">
    <property type="protein sequence ID" value="MBB5058781.1"/>
    <property type="molecule type" value="Genomic_DNA"/>
</dbReference>
<dbReference type="GO" id="GO:0008830">
    <property type="term" value="F:dTDP-4-dehydrorhamnose 3,5-epimerase activity"/>
    <property type="evidence" value="ECO:0007669"/>
    <property type="project" value="UniProtKB-UniRule"/>
</dbReference>
<evidence type="ECO:0000256" key="1">
    <source>
        <dbReference type="ARBA" id="ARBA00001298"/>
    </source>
</evidence>
<name>A0A7W7ZGD9_9BACT</name>
<dbReference type="GO" id="GO:0019305">
    <property type="term" value="P:dTDP-rhamnose biosynthetic process"/>
    <property type="evidence" value="ECO:0007669"/>
    <property type="project" value="UniProtKB-UniRule"/>
</dbReference>
<dbReference type="NCBIfam" id="TIGR01221">
    <property type="entry name" value="rmlC"/>
    <property type="match status" value="1"/>
</dbReference>
<organism evidence="8 9">
    <name type="scientific">Granulicella aggregans</name>
    <dbReference type="NCBI Taxonomy" id="474949"/>
    <lineage>
        <taxon>Bacteria</taxon>
        <taxon>Pseudomonadati</taxon>
        <taxon>Acidobacteriota</taxon>
        <taxon>Terriglobia</taxon>
        <taxon>Terriglobales</taxon>
        <taxon>Acidobacteriaceae</taxon>
        <taxon>Granulicella</taxon>
    </lineage>
</organism>
<protein>
    <recommendedName>
        <fullName evidence="4 7">dTDP-4-dehydrorhamnose 3,5-epimerase</fullName>
        <ecNumber evidence="3 7">5.1.3.13</ecNumber>
    </recommendedName>
    <alternativeName>
        <fullName evidence="7">Thymidine diphospho-4-keto-rhamnose 3,5-epimerase</fullName>
    </alternativeName>
</protein>
<keyword evidence="7 8" id="KW-0413">Isomerase</keyword>
<dbReference type="Proteomes" id="UP000540989">
    <property type="component" value="Unassembled WGS sequence"/>
</dbReference>
<sequence length="188" mass="21241">MSDLPYPKIDFVATPLDGCFEIRPTVVSDRRGFFAKVFHKPLWQKHGLCTEFQEEYLTYSVRDTLRGLHFQVPPMQHAKVVLCARGEVFDVALDLRRDSPTYGQHAVINLSGTAANAVYLPPGFAHGFCVTSDEALLYYKQSSVYSPAHDGGIRWDSAKIPWPVNDPILSERDKVFQTLSEFESPFSL</sequence>
<comment type="subunit">
    <text evidence="7">Homodimer.</text>
</comment>
<dbReference type="RefSeq" id="WP_184218991.1">
    <property type="nucleotide sequence ID" value="NZ_JACHIP010000004.1"/>
</dbReference>
<comment type="similarity">
    <text evidence="7">Belongs to the dTDP-4-dehydrorhamnose 3,5-epimerase family.</text>
</comment>
<dbReference type="InterPro" id="IPR014710">
    <property type="entry name" value="RmlC-like_jellyroll"/>
</dbReference>
<comment type="caution">
    <text evidence="8">The sequence shown here is derived from an EMBL/GenBank/DDBJ whole genome shotgun (WGS) entry which is preliminary data.</text>
</comment>
<evidence type="ECO:0000256" key="2">
    <source>
        <dbReference type="ARBA" id="ARBA00001997"/>
    </source>
</evidence>
<dbReference type="Pfam" id="PF00908">
    <property type="entry name" value="dTDP_sugar_isom"/>
    <property type="match status" value="1"/>
</dbReference>
<evidence type="ECO:0000256" key="3">
    <source>
        <dbReference type="ARBA" id="ARBA00012098"/>
    </source>
</evidence>
<accession>A0A7W7ZGD9</accession>
<comment type="catalytic activity">
    <reaction evidence="1 7">
        <text>dTDP-4-dehydro-6-deoxy-alpha-D-glucose = dTDP-4-dehydro-beta-L-rhamnose</text>
        <dbReference type="Rhea" id="RHEA:16969"/>
        <dbReference type="ChEBI" id="CHEBI:57649"/>
        <dbReference type="ChEBI" id="CHEBI:62830"/>
        <dbReference type="EC" id="5.1.3.13"/>
    </reaction>
</comment>
<dbReference type="Gene3D" id="2.60.120.10">
    <property type="entry name" value="Jelly Rolls"/>
    <property type="match status" value="1"/>
</dbReference>
<dbReference type="InterPro" id="IPR011051">
    <property type="entry name" value="RmlC_Cupin_sf"/>
</dbReference>
<evidence type="ECO:0000313" key="8">
    <source>
        <dbReference type="EMBL" id="MBB5058781.1"/>
    </source>
</evidence>
<dbReference type="GO" id="GO:0005829">
    <property type="term" value="C:cytosol"/>
    <property type="evidence" value="ECO:0007669"/>
    <property type="project" value="TreeGrafter"/>
</dbReference>
<dbReference type="SUPFAM" id="SSF51182">
    <property type="entry name" value="RmlC-like cupins"/>
    <property type="match status" value="1"/>
</dbReference>
<feature type="active site" description="Proton donor" evidence="5">
    <location>
        <position position="139"/>
    </location>
</feature>
<dbReference type="GO" id="GO:0000271">
    <property type="term" value="P:polysaccharide biosynthetic process"/>
    <property type="evidence" value="ECO:0007669"/>
    <property type="project" value="TreeGrafter"/>
</dbReference>
<reference evidence="8 9" key="1">
    <citation type="submission" date="2020-08" db="EMBL/GenBank/DDBJ databases">
        <title>Genomic Encyclopedia of Type Strains, Phase IV (KMG-V): Genome sequencing to study the core and pangenomes of soil and plant-associated prokaryotes.</title>
        <authorList>
            <person name="Whitman W."/>
        </authorList>
    </citation>
    <scope>NUCLEOTIDE SEQUENCE [LARGE SCALE GENOMIC DNA]</scope>
    <source>
        <strain evidence="8 9">M8UP14</strain>
    </source>
</reference>
<evidence type="ECO:0000256" key="4">
    <source>
        <dbReference type="ARBA" id="ARBA00019595"/>
    </source>
</evidence>
<dbReference type="InterPro" id="IPR000888">
    <property type="entry name" value="RmlC-like"/>
</dbReference>
<evidence type="ECO:0000313" key="9">
    <source>
        <dbReference type="Proteomes" id="UP000540989"/>
    </source>
</evidence>
<feature type="active site" description="Proton acceptor" evidence="5">
    <location>
        <position position="69"/>
    </location>
</feature>
<evidence type="ECO:0000256" key="7">
    <source>
        <dbReference type="RuleBase" id="RU364069"/>
    </source>
</evidence>
<dbReference type="AlphaFoldDB" id="A0A7W7ZGD9"/>
<dbReference type="PANTHER" id="PTHR21047:SF2">
    <property type="entry name" value="THYMIDINE DIPHOSPHO-4-KETO-RHAMNOSE 3,5-EPIMERASE"/>
    <property type="match status" value="1"/>
</dbReference>
<keyword evidence="9" id="KW-1185">Reference proteome</keyword>
<dbReference type="PANTHER" id="PTHR21047">
    <property type="entry name" value="DTDP-6-DEOXY-D-GLUCOSE-3,5 EPIMERASE"/>
    <property type="match status" value="1"/>
</dbReference>
<evidence type="ECO:0000256" key="6">
    <source>
        <dbReference type="PIRSR" id="PIRSR600888-3"/>
    </source>
</evidence>
<comment type="pathway">
    <text evidence="7">Carbohydrate biosynthesis; dTDP-L-rhamnose biosynthesis.</text>
</comment>
<evidence type="ECO:0000256" key="5">
    <source>
        <dbReference type="PIRSR" id="PIRSR600888-1"/>
    </source>
</evidence>